<dbReference type="PANTHER" id="PTHR12128">
    <property type="entry name" value="DIHYDRODIPICOLINATE SYNTHASE"/>
    <property type="match status" value="1"/>
</dbReference>
<dbReference type="SUPFAM" id="SSF51569">
    <property type="entry name" value="Aldolase"/>
    <property type="match status" value="1"/>
</dbReference>
<keyword evidence="6 12" id="KW-0028">Amino-acid biosynthesis</keyword>
<dbReference type="SMART" id="SM01130">
    <property type="entry name" value="DHDPS"/>
    <property type="match status" value="1"/>
</dbReference>
<dbReference type="OrthoDB" id="9782828at2"/>
<name>K8PNK3_9BRAD</name>
<comment type="caution">
    <text evidence="12">Was originally thought to be a dihydrodipicolinate synthase (DHDPS), catalyzing the condensation of (S)-aspartate-beta-semialdehyde [(S)-ASA] and pyruvate to dihydrodipicolinate (DHDP). However, it was shown in E.coli that the product of the enzymatic reaction is not dihydrodipicolinate but in fact (4S)-4-hydroxy-2,3,4,5-tetrahydro-(2S)-dipicolinic acid (HTPA), and that the consecutive dehydration reaction leading to DHDP is not spontaneous but catalyzed by DapB.</text>
</comment>
<evidence type="ECO:0000256" key="6">
    <source>
        <dbReference type="ARBA" id="ARBA00022605"/>
    </source>
</evidence>
<dbReference type="GO" id="GO:0008840">
    <property type="term" value="F:4-hydroxy-tetrahydrodipicolinate synthase activity"/>
    <property type="evidence" value="ECO:0007669"/>
    <property type="project" value="UniProtKB-UniRule"/>
</dbReference>
<reference evidence="15 16" key="1">
    <citation type="submission" date="2012-04" db="EMBL/GenBank/DDBJ databases">
        <title>The Genome Sequence of Afipia clevelandensis ATCC 49720.</title>
        <authorList>
            <consortium name="The Broad Institute Genome Sequencing Platform"/>
            <person name="Earl A."/>
            <person name="Ward D."/>
            <person name="Feldgarden M."/>
            <person name="Gevers D."/>
            <person name="Huys G."/>
            <person name="Walker B."/>
            <person name="Young S.K."/>
            <person name="Zeng Q."/>
            <person name="Gargeya S."/>
            <person name="Fitzgerald M."/>
            <person name="Haas B."/>
            <person name="Abouelleil A."/>
            <person name="Alvarado L."/>
            <person name="Arachchi H.M."/>
            <person name="Berlin A."/>
            <person name="Chapman S.B."/>
            <person name="Goldberg J."/>
            <person name="Griggs A."/>
            <person name="Gujja S."/>
            <person name="Hansen M."/>
            <person name="Howarth C."/>
            <person name="Imamovic A."/>
            <person name="Larimer J."/>
            <person name="McCowen C."/>
            <person name="Montmayeur A."/>
            <person name="Murphy C."/>
            <person name="Neiman D."/>
            <person name="Pearson M."/>
            <person name="Priest M."/>
            <person name="Roberts A."/>
            <person name="Saif S."/>
            <person name="Shea T."/>
            <person name="Sisk P."/>
            <person name="Sykes S."/>
            <person name="Wortman J."/>
            <person name="Nusbaum C."/>
            <person name="Birren B."/>
        </authorList>
    </citation>
    <scope>NUCLEOTIDE SEQUENCE [LARGE SCALE GENOMIC DNA]</scope>
    <source>
        <strain evidence="15 16">ATCC 49720</strain>
    </source>
</reference>
<keyword evidence="7 12" id="KW-0220">Diaminopimelate biosynthesis</keyword>
<evidence type="ECO:0000256" key="2">
    <source>
        <dbReference type="ARBA" id="ARBA00005120"/>
    </source>
</evidence>
<evidence type="ECO:0000256" key="10">
    <source>
        <dbReference type="ARBA" id="ARBA00023270"/>
    </source>
</evidence>
<feature type="active site" description="Schiff-base intermediate with substrate" evidence="12">
    <location>
        <position position="171"/>
    </location>
</feature>
<dbReference type="InterPro" id="IPR002220">
    <property type="entry name" value="DapA-like"/>
</dbReference>
<comment type="caution">
    <text evidence="12">Lacks conserved residue(s) required for the propagation of feature annotation.</text>
</comment>
<dbReference type="InterPro" id="IPR005263">
    <property type="entry name" value="DapA"/>
</dbReference>
<evidence type="ECO:0000256" key="3">
    <source>
        <dbReference type="ARBA" id="ARBA00007592"/>
    </source>
</evidence>
<comment type="catalytic activity">
    <reaction evidence="11 12">
        <text>L-aspartate 4-semialdehyde + pyruvate = (2S,4S)-4-hydroxy-2,3,4,5-tetrahydrodipicolinate + H2O + H(+)</text>
        <dbReference type="Rhea" id="RHEA:34171"/>
        <dbReference type="ChEBI" id="CHEBI:15361"/>
        <dbReference type="ChEBI" id="CHEBI:15377"/>
        <dbReference type="ChEBI" id="CHEBI:15378"/>
        <dbReference type="ChEBI" id="CHEBI:67139"/>
        <dbReference type="ChEBI" id="CHEBI:537519"/>
        <dbReference type="EC" id="4.3.3.7"/>
    </reaction>
</comment>
<organism evidence="15 16">
    <name type="scientific">Afipia clevelandensis ATCC 49720</name>
    <dbReference type="NCBI Taxonomy" id="883079"/>
    <lineage>
        <taxon>Bacteria</taxon>
        <taxon>Pseudomonadati</taxon>
        <taxon>Pseudomonadota</taxon>
        <taxon>Alphaproteobacteria</taxon>
        <taxon>Hyphomicrobiales</taxon>
        <taxon>Nitrobacteraceae</taxon>
        <taxon>Afipia</taxon>
    </lineage>
</organism>
<dbReference type="GO" id="GO:0009089">
    <property type="term" value="P:lysine biosynthetic process via diaminopimelate"/>
    <property type="evidence" value="ECO:0007669"/>
    <property type="project" value="UniProtKB-UniRule"/>
</dbReference>
<dbReference type="InterPro" id="IPR013785">
    <property type="entry name" value="Aldolase_TIM"/>
</dbReference>
<comment type="pathway">
    <text evidence="2 12">Amino-acid biosynthesis; L-lysine biosynthesis via DAP pathway; (S)-tetrahydrodipicolinate from L-aspartate: step 3/4.</text>
</comment>
<evidence type="ECO:0000256" key="5">
    <source>
        <dbReference type="ARBA" id="ARBA00022490"/>
    </source>
</evidence>
<dbReference type="UniPathway" id="UPA00034">
    <property type="reaction ID" value="UER00017"/>
</dbReference>
<feature type="site" description="Part of a proton relay during catalysis" evidence="12">
    <location>
        <position position="117"/>
    </location>
</feature>
<evidence type="ECO:0000256" key="14">
    <source>
        <dbReference type="PIRSR" id="PIRSR001365-2"/>
    </source>
</evidence>
<evidence type="ECO:0000256" key="7">
    <source>
        <dbReference type="ARBA" id="ARBA00022915"/>
    </source>
</evidence>
<dbReference type="Pfam" id="PF00701">
    <property type="entry name" value="DHDPS"/>
    <property type="match status" value="1"/>
</dbReference>
<proteinExistence type="inferred from homology"/>
<evidence type="ECO:0000256" key="9">
    <source>
        <dbReference type="ARBA" id="ARBA00023239"/>
    </source>
</evidence>
<evidence type="ECO:0000256" key="11">
    <source>
        <dbReference type="ARBA" id="ARBA00047836"/>
    </source>
</evidence>
<sequence>MTYAMIHPATWLMGYIPDLPTPFDSGGELDLAAFRGLCERQIATGATALVVGEVIGEDSTLSDAEHSALTRIAVRVSRGRAAVIAGAGSNSTSAAIELSRRAEADGADAVLSVVPYYNKPTQAGLYAHFGAIAEATRLPIILHDVPSRTVRELSDDTVAQLSRSARFVGLKDATGDLFRLQRLRALVRPGFRLLSGDDATAPAFLVHGGDGCISVTSNLLPDLCQELYRCCVEDDLKTARALAVRIGRLTSALTRESPSASAKYALSLSHKMTPHVRLPLVELSDAAQIVVEEALRATDENIGLHTPKRLETSDSQRASAIR</sequence>
<gene>
    <name evidence="12" type="primary">dapA</name>
    <name evidence="15" type="ORF">HMPREF9696_00955</name>
</gene>
<dbReference type="PRINTS" id="PR00146">
    <property type="entry name" value="DHPICSNTHASE"/>
</dbReference>
<dbReference type="PANTHER" id="PTHR12128:SF66">
    <property type="entry name" value="4-HYDROXY-2-OXOGLUTARATE ALDOLASE, MITOCHONDRIAL"/>
    <property type="match status" value="1"/>
</dbReference>
<comment type="caution">
    <text evidence="15">The sequence shown here is derived from an EMBL/GenBank/DDBJ whole genome shotgun (WGS) entry which is preliminary data.</text>
</comment>
<evidence type="ECO:0000256" key="8">
    <source>
        <dbReference type="ARBA" id="ARBA00023154"/>
    </source>
</evidence>
<protein>
    <recommendedName>
        <fullName evidence="4 12">4-hydroxy-tetrahydrodipicolinate synthase</fullName>
        <shortName evidence="12">HTPA synthase</shortName>
        <ecNumber evidence="4 12">4.3.3.7</ecNumber>
    </recommendedName>
</protein>
<accession>K8PNK3</accession>
<dbReference type="Proteomes" id="UP000001095">
    <property type="component" value="Unassembled WGS sequence"/>
</dbReference>
<dbReference type="PATRIC" id="fig|883079.3.peg.972"/>
<dbReference type="GO" id="GO:0019877">
    <property type="term" value="P:diaminopimelate biosynthetic process"/>
    <property type="evidence" value="ECO:0007669"/>
    <property type="project" value="UniProtKB-UniRule"/>
</dbReference>
<keyword evidence="16" id="KW-1185">Reference proteome</keyword>
<dbReference type="RefSeq" id="WP_002711821.1">
    <property type="nucleotide sequence ID" value="NZ_KB375281.1"/>
</dbReference>
<comment type="subcellular location">
    <subcellularLocation>
        <location evidence="12">Cytoplasm</location>
    </subcellularLocation>
</comment>
<dbReference type="NCBIfam" id="TIGR00674">
    <property type="entry name" value="dapA"/>
    <property type="match status" value="1"/>
</dbReference>
<evidence type="ECO:0000256" key="4">
    <source>
        <dbReference type="ARBA" id="ARBA00012086"/>
    </source>
</evidence>
<evidence type="ECO:0000256" key="1">
    <source>
        <dbReference type="ARBA" id="ARBA00003294"/>
    </source>
</evidence>
<keyword evidence="8 12" id="KW-0457">Lysine biosynthesis</keyword>
<dbReference type="AlphaFoldDB" id="K8PNK3"/>
<dbReference type="HOGENOM" id="CLU_049343_7_1_5"/>
<keyword evidence="9 12" id="KW-0456">Lyase</keyword>
<evidence type="ECO:0000313" key="15">
    <source>
        <dbReference type="EMBL" id="EKS39943.1"/>
    </source>
</evidence>
<dbReference type="EC" id="4.3.3.7" evidence="4 12"/>
<keyword evidence="5 12" id="KW-0963">Cytoplasm</keyword>
<comment type="subunit">
    <text evidence="12">Homotetramer; dimer of dimers.</text>
</comment>
<dbReference type="PIRSF" id="PIRSF001365">
    <property type="entry name" value="DHDPS"/>
    <property type="match status" value="1"/>
</dbReference>
<evidence type="ECO:0000313" key="16">
    <source>
        <dbReference type="Proteomes" id="UP000001095"/>
    </source>
</evidence>
<feature type="binding site" evidence="12 14">
    <location>
        <position position="213"/>
    </location>
    <ligand>
        <name>pyruvate</name>
        <dbReference type="ChEBI" id="CHEBI:15361"/>
    </ligand>
</feature>
<evidence type="ECO:0000256" key="12">
    <source>
        <dbReference type="HAMAP-Rule" id="MF_00418"/>
    </source>
</evidence>
<dbReference type="EMBL" id="AGWY01000005">
    <property type="protein sequence ID" value="EKS39943.1"/>
    <property type="molecule type" value="Genomic_DNA"/>
</dbReference>
<evidence type="ECO:0000256" key="13">
    <source>
        <dbReference type="PIRNR" id="PIRNR001365"/>
    </source>
</evidence>
<dbReference type="CDD" id="cd00950">
    <property type="entry name" value="DHDPS"/>
    <property type="match status" value="1"/>
</dbReference>
<dbReference type="Gene3D" id="3.20.20.70">
    <property type="entry name" value="Aldolase class I"/>
    <property type="match status" value="1"/>
</dbReference>
<dbReference type="HAMAP" id="MF_00418">
    <property type="entry name" value="DapA"/>
    <property type="match status" value="1"/>
</dbReference>
<comment type="similarity">
    <text evidence="3 12 13">Belongs to the DapA family.</text>
</comment>
<comment type="function">
    <text evidence="1 12">Catalyzes the condensation of (S)-aspartate-beta-semialdehyde [(S)-ASA] and pyruvate to 4-hydroxy-tetrahydrodipicolinate (HTPA).</text>
</comment>
<dbReference type="GO" id="GO:0005829">
    <property type="term" value="C:cytosol"/>
    <property type="evidence" value="ECO:0007669"/>
    <property type="project" value="TreeGrafter"/>
</dbReference>
<keyword evidence="10 12" id="KW-0704">Schiff base</keyword>